<dbReference type="EMBL" id="AJAQ01000016">
    <property type="protein sequence ID" value="EOH93927.1"/>
    <property type="molecule type" value="Genomic_DNA"/>
</dbReference>
<dbReference type="SUPFAM" id="SSF55729">
    <property type="entry name" value="Acyl-CoA N-acyltransferases (Nat)"/>
    <property type="match status" value="1"/>
</dbReference>
<dbReference type="RefSeq" id="WP_010757613.1">
    <property type="nucleotide sequence ID" value="NZ_ASWD01000001.1"/>
</dbReference>
<organism evidence="2 3">
    <name type="scientific">Enterococcus pallens ATCC BAA-351</name>
    <dbReference type="NCBI Taxonomy" id="1158607"/>
    <lineage>
        <taxon>Bacteria</taxon>
        <taxon>Bacillati</taxon>
        <taxon>Bacillota</taxon>
        <taxon>Bacilli</taxon>
        <taxon>Lactobacillales</taxon>
        <taxon>Enterococcaceae</taxon>
        <taxon>Enterococcus</taxon>
    </lineage>
</organism>
<protein>
    <recommendedName>
        <fullName evidence="1">N-acetyltransferase domain-containing protein</fullName>
    </recommendedName>
</protein>
<accession>R2QC17</accession>
<dbReference type="PATRIC" id="fig|1158607.3.peg.2610"/>
<dbReference type="GO" id="GO:0016747">
    <property type="term" value="F:acyltransferase activity, transferring groups other than amino-acyl groups"/>
    <property type="evidence" value="ECO:0007669"/>
    <property type="project" value="InterPro"/>
</dbReference>
<feature type="domain" description="N-acetyltransferase" evidence="1">
    <location>
        <begin position="1"/>
        <end position="139"/>
    </location>
</feature>
<dbReference type="HOGENOM" id="CLU_056607_7_1_9"/>
<dbReference type="InterPro" id="IPR016181">
    <property type="entry name" value="Acyl_CoA_acyltransferase"/>
</dbReference>
<sequence length="156" mass="17971">MFTLIKWGSPIYRETINLRNQVLTKSAGKPLITKFPVEEKEDIHLVIKREERIIGTLLLHPCSKECIQIKQVAIAPSCQSEGLGKKLIIYAEQVARTLGYATIFLTGRQQAWGFYEKLGYEDLFEPYREKKLVLKVFKKNIQGTLKVKKKEMKTNG</sequence>
<dbReference type="CDD" id="cd04301">
    <property type="entry name" value="NAT_SF"/>
    <property type="match status" value="1"/>
</dbReference>
<dbReference type="eggNOG" id="COG0456">
    <property type="taxonomic scope" value="Bacteria"/>
</dbReference>
<dbReference type="Pfam" id="PF00583">
    <property type="entry name" value="Acetyltransf_1"/>
    <property type="match status" value="1"/>
</dbReference>
<dbReference type="STRING" id="160454.RV10_GL002303"/>
<dbReference type="Proteomes" id="UP000013782">
    <property type="component" value="Unassembled WGS sequence"/>
</dbReference>
<evidence type="ECO:0000313" key="2">
    <source>
        <dbReference type="EMBL" id="EOH93927.1"/>
    </source>
</evidence>
<dbReference type="AlphaFoldDB" id="R2QC17"/>
<keyword evidence="3" id="KW-1185">Reference proteome</keyword>
<dbReference type="Gene3D" id="3.40.630.30">
    <property type="match status" value="1"/>
</dbReference>
<gene>
    <name evidence="2" type="ORF">UAU_02623</name>
</gene>
<name>R2QC17_9ENTE</name>
<evidence type="ECO:0000259" key="1">
    <source>
        <dbReference type="PROSITE" id="PS51186"/>
    </source>
</evidence>
<dbReference type="PROSITE" id="PS51186">
    <property type="entry name" value="GNAT"/>
    <property type="match status" value="1"/>
</dbReference>
<reference evidence="2 3" key="1">
    <citation type="submission" date="2013-02" db="EMBL/GenBank/DDBJ databases">
        <title>The Genome Sequence of Enterococcus pallens BAA-351.</title>
        <authorList>
            <consortium name="The Broad Institute Genome Sequencing Platform"/>
            <consortium name="The Broad Institute Genome Sequencing Center for Infectious Disease"/>
            <person name="Earl A.M."/>
            <person name="Gilmore M.S."/>
            <person name="Lebreton F."/>
            <person name="Walker B."/>
            <person name="Young S.K."/>
            <person name="Zeng Q."/>
            <person name="Gargeya S."/>
            <person name="Fitzgerald M."/>
            <person name="Haas B."/>
            <person name="Abouelleil A."/>
            <person name="Alvarado L."/>
            <person name="Arachchi H.M."/>
            <person name="Berlin A.M."/>
            <person name="Chapman S.B."/>
            <person name="Dewar J."/>
            <person name="Goldberg J."/>
            <person name="Griggs A."/>
            <person name="Gujja S."/>
            <person name="Hansen M."/>
            <person name="Howarth C."/>
            <person name="Imamovic A."/>
            <person name="Larimer J."/>
            <person name="McCowan C."/>
            <person name="Murphy C."/>
            <person name="Neiman D."/>
            <person name="Pearson M."/>
            <person name="Priest M."/>
            <person name="Roberts A."/>
            <person name="Saif S."/>
            <person name="Shea T."/>
            <person name="Sisk P."/>
            <person name="Sykes S."/>
            <person name="Wortman J."/>
            <person name="Nusbaum C."/>
            <person name="Birren B."/>
        </authorList>
    </citation>
    <scope>NUCLEOTIDE SEQUENCE [LARGE SCALE GENOMIC DNA]</scope>
    <source>
        <strain evidence="2 3">ATCC BAA-351</strain>
    </source>
</reference>
<evidence type="ECO:0000313" key="3">
    <source>
        <dbReference type="Proteomes" id="UP000013782"/>
    </source>
</evidence>
<proteinExistence type="predicted"/>
<comment type="caution">
    <text evidence="2">The sequence shown here is derived from an EMBL/GenBank/DDBJ whole genome shotgun (WGS) entry which is preliminary data.</text>
</comment>
<dbReference type="InterPro" id="IPR000182">
    <property type="entry name" value="GNAT_dom"/>
</dbReference>